<dbReference type="EMBL" id="FAOZ01000001">
    <property type="protein sequence ID" value="CUU53604.1"/>
    <property type="molecule type" value="Genomic_DNA"/>
</dbReference>
<dbReference type="SUPFAM" id="SSF69118">
    <property type="entry name" value="AhpD-like"/>
    <property type="match status" value="1"/>
</dbReference>
<organism evidence="1 2">
    <name type="scientific">Parafrankia irregularis</name>
    <dbReference type="NCBI Taxonomy" id="795642"/>
    <lineage>
        <taxon>Bacteria</taxon>
        <taxon>Bacillati</taxon>
        <taxon>Actinomycetota</taxon>
        <taxon>Actinomycetes</taxon>
        <taxon>Frankiales</taxon>
        <taxon>Frankiaceae</taxon>
        <taxon>Parafrankia</taxon>
    </lineage>
</organism>
<sequence length="75" mass="8448">MQRLDMASVVPEAYKAVMHLEKHVRSTVDGTVLELVKLRASILNGWAHSRSSHIVRQDVQACLPVRPGTRRTSTR</sequence>
<accession>A0A0S4QDP0</accession>
<dbReference type="AlphaFoldDB" id="A0A0S4QDP0"/>
<protein>
    <submittedName>
        <fullName evidence="1">Uncharacterized protein</fullName>
    </submittedName>
</protein>
<keyword evidence="2" id="KW-1185">Reference proteome</keyword>
<dbReference type="Proteomes" id="UP000198802">
    <property type="component" value="Unassembled WGS sequence"/>
</dbReference>
<evidence type="ECO:0000313" key="1">
    <source>
        <dbReference type="EMBL" id="CUU53604.1"/>
    </source>
</evidence>
<name>A0A0S4QDP0_9ACTN</name>
<evidence type="ECO:0000313" key="2">
    <source>
        <dbReference type="Proteomes" id="UP000198802"/>
    </source>
</evidence>
<proteinExistence type="predicted"/>
<dbReference type="InterPro" id="IPR029032">
    <property type="entry name" value="AhpD-like"/>
</dbReference>
<dbReference type="Gene3D" id="1.20.1290.10">
    <property type="entry name" value="AhpD-like"/>
    <property type="match status" value="1"/>
</dbReference>
<gene>
    <name evidence="1" type="ORF">Ga0074812_101102</name>
</gene>
<reference evidence="2" key="1">
    <citation type="submission" date="2015-11" db="EMBL/GenBank/DDBJ databases">
        <authorList>
            <person name="Varghese N."/>
        </authorList>
    </citation>
    <scope>NUCLEOTIDE SEQUENCE [LARGE SCALE GENOMIC DNA]</scope>
    <source>
        <strain evidence="2">DSM 45899</strain>
    </source>
</reference>